<protein>
    <submittedName>
        <fullName evidence="1">Uncharacterized protein</fullName>
    </submittedName>
</protein>
<reference evidence="1" key="1">
    <citation type="submission" date="2021-05" db="EMBL/GenBank/DDBJ databases">
        <authorList>
            <person name="Pan Q."/>
            <person name="Jouanno E."/>
            <person name="Zahm M."/>
            <person name="Klopp C."/>
            <person name="Cabau C."/>
            <person name="Louis A."/>
            <person name="Berthelot C."/>
            <person name="Parey E."/>
            <person name="Roest Crollius H."/>
            <person name="Montfort J."/>
            <person name="Robinson-Rechavi M."/>
            <person name="Bouchez O."/>
            <person name="Lampietro C."/>
            <person name="Lopez Roques C."/>
            <person name="Donnadieu C."/>
            <person name="Postlethwait J."/>
            <person name="Bobe J."/>
            <person name="Dillon D."/>
            <person name="Chandos A."/>
            <person name="von Hippel F."/>
            <person name="Guiguen Y."/>
        </authorList>
    </citation>
    <scope>NUCLEOTIDE SEQUENCE</scope>
    <source>
        <strain evidence="1">YG-Jan2019</strain>
    </source>
</reference>
<keyword evidence="2" id="KW-1185">Reference proteome</keyword>
<gene>
    <name evidence="1" type="ORF">DPEC_G00158360</name>
</gene>
<evidence type="ECO:0000313" key="2">
    <source>
        <dbReference type="Proteomes" id="UP001157502"/>
    </source>
</evidence>
<organism evidence="1 2">
    <name type="scientific">Dallia pectoralis</name>
    <name type="common">Alaska blackfish</name>
    <dbReference type="NCBI Taxonomy" id="75939"/>
    <lineage>
        <taxon>Eukaryota</taxon>
        <taxon>Metazoa</taxon>
        <taxon>Chordata</taxon>
        <taxon>Craniata</taxon>
        <taxon>Vertebrata</taxon>
        <taxon>Euteleostomi</taxon>
        <taxon>Actinopterygii</taxon>
        <taxon>Neopterygii</taxon>
        <taxon>Teleostei</taxon>
        <taxon>Protacanthopterygii</taxon>
        <taxon>Esociformes</taxon>
        <taxon>Umbridae</taxon>
        <taxon>Dallia</taxon>
    </lineage>
</organism>
<sequence>MLFEVIVKHRCCNYDNTASSVFKAQCVSEKLETTLPYTKHALHCTSGTDMSFVVPPLLRCDFMKVRSEQEVGLCIPTVTKYDSTMLTTFKLSVQTGVLENS</sequence>
<comment type="caution">
    <text evidence="1">The sequence shown here is derived from an EMBL/GenBank/DDBJ whole genome shotgun (WGS) entry which is preliminary data.</text>
</comment>
<proteinExistence type="predicted"/>
<dbReference type="EMBL" id="CM055739">
    <property type="protein sequence ID" value="KAJ8004360.1"/>
    <property type="molecule type" value="Genomic_DNA"/>
</dbReference>
<name>A0ACC2GLP2_DALPE</name>
<dbReference type="Proteomes" id="UP001157502">
    <property type="component" value="Chromosome 12"/>
</dbReference>
<accession>A0ACC2GLP2</accession>
<evidence type="ECO:0000313" key="1">
    <source>
        <dbReference type="EMBL" id="KAJ8004360.1"/>
    </source>
</evidence>